<keyword evidence="1" id="KW-0472">Membrane</keyword>
<keyword evidence="1" id="KW-1133">Transmembrane helix</keyword>
<sequence>MSQVLATFRSALGTALRSPMHVTVVLVVGTAAALAGVVVPLVPLVGLLAGPLFNAVILGPLVTAALVGSAAAVRNGGNAWNGAQSAVDDNWVDLVGAYGVVAVLWVVVGGALGLAFVVGAVGLDSLTELDSLRTGTTALLVALPSLAVLGLSVLAGTVLQFVGPAAVVADADAVESLRTAVRFSVANPTGVLGFSLVAFGVAVAASVPGAALAAVVWYVGNTGAAAVILAIGFLEAVTVAGAVTSVYLVEYFEAAADPSVLPGEGSLAATTDGVDTGGFEFGTVKNDRERL</sequence>
<keyword evidence="1" id="KW-0812">Transmembrane</keyword>
<feature type="transmembrane region" description="Helical" evidence="1">
    <location>
        <begin position="94"/>
        <end position="121"/>
    </location>
</feature>
<evidence type="ECO:0000256" key="1">
    <source>
        <dbReference type="SAM" id="Phobius"/>
    </source>
</evidence>
<dbReference type="RefSeq" id="WP_267645178.1">
    <property type="nucleotide sequence ID" value="NZ_JANHGR010000001.1"/>
</dbReference>
<keyword evidence="4" id="KW-1185">Reference proteome</keyword>
<feature type="transmembrane region" description="Helical" evidence="1">
    <location>
        <begin position="21"/>
        <end position="46"/>
    </location>
</feature>
<dbReference type="EMBL" id="JBHUCZ010000001">
    <property type="protein sequence ID" value="MFD1565937.1"/>
    <property type="molecule type" value="Genomic_DNA"/>
</dbReference>
<feature type="transmembrane region" description="Helical" evidence="1">
    <location>
        <begin position="190"/>
        <end position="219"/>
    </location>
</feature>
<gene>
    <name evidence="3" type="ORF">ACFSAU_00375</name>
</gene>
<protein>
    <recommendedName>
        <fullName evidence="2">DUF7847 domain-containing protein</fullName>
    </recommendedName>
</protein>
<feature type="transmembrane region" description="Helical" evidence="1">
    <location>
        <begin position="52"/>
        <end position="73"/>
    </location>
</feature>
<feature type="transmembrane region" description="Helical" evidence="1">
    <location>
        <begin position="225"/>
        <end position="249"/>
    </location>
</feature>
<feature type="domain" description="DUF7847" evidence="2">
    <location>
        <begin position="3"/>
        <end position="254"/>
    </location>
</feature>
<evidence type="ECO:0000313" key="3">
    <source>
        <dbReference type="EMBL" id="MFD1565937.1"/>
    </source>
</evidence>
<evidence type="ECO:0000313" key="4">
    <source>
        <dbReference type="Proteomes" id="UP001597139"/>
    </source>
</evidence>
<accession>A0ABD6BN04</accession>
<dbReference type="AlphaFoldDB" id="A0ABD6BN04"/>
<dbReference type="InterPro" id="IPR057169">
    <property type="entry name" value="DUF7847"/>
</dbReference>
<dbReference type="Proteomes" id="UP001597139">
    <property type="component" value="Unassembled WGS sequence"/>
</dbReference>
<comment type="caution">
    <text evidence="3">The sequence shown here is derived from an EMBL/GenBank/DDBJ whole genome shotgun (WGS) entry which is preliminary data.</text>
</comment>
<feature type="transmembrane region" description="Helical" evidence="1">
    <location>
        <begin position="141"/>
        <end position="169"/>
    </location>
</feature>
<organism evidence="3 4">
    <name type="scientific">Halolamina litorea</name>
    <dbReference type="NCBI Taxonomy" id="1515593"/>
    <lineage>
        <taxon>Archaea</taxon>
        <taxon>Methanobacteriati</taxon>
        <taxon>Methanobacteriota</taxon>
        <taxon>Stenosarchaea group</taxon>
        <taxon>Halobacteria</taxon>
        <taxon>Halobacteriales</taxon>
        <taxon>Haloferacaceae</taxon>
    </lineage>
</organism>
<reference evidence="3 4" key="1">
    <citation type="journal article" date="2019" name="Int. J. Syst. Evol. Microbiol.">
        <title>The Global Catalogue of Microorganisms (GCM) 10K type strain sequencing project: providing services to taxonomists for standard genome sequencing and annotation.</title>
        <authorList>
            <consortium name="The Broad Institute Genomics Platform"/>
            <consortium name="The Broad Institute Genome Sequencing Center for Infectious Disease"/>
            <person name="Wu L."/>
            <person name="Ma J."/>
        </authorList>
    </citation>
    <scope>NUCLEOTIDE SEQUENCE [LARGE SCALE GENOMIC DNA]</scope>
    <source>
        <strain evidence="3 4">CGMCC 1.12859</strain>
    </source>
</reference>
<dbReference type="Pfam" id="PF25231">
    <property type="entry name" value="DUF7847"/>
    <property type="match status" value="1"/>
</dbReference>
<name>A0ABD6BN04_9EURY</name>
<evidence type="ECO:0000259" key="2">
    <source>
        <dbReference type="Pfam" id="PF25231"/>
    </source>
</evidence>
<proteinExistence type="predicted"/>